<feature type="region of interest" description="Disordered" evidence="1">
    <location>
        <begin position="1"/>
        <end position="33"/>
    </location>
</feature>
<gene>
    <name evidence="3" type="primary">tipE</name>
    <name evidence="3" type="ORF">EVAR_75707_1</name>
</gene>
<feature type="compositionally biased region" description="Polar residues" evidence="1">
    <location>
        <begin position="1"/>
        <end position="16"/>
    </location>
</feature>
<evidence type="ECO:0000256" key="1">
    <source>
        <dbReference type="SAM" id="MobiDB-lite"/>
    </source>
</evidence>
<organism evidence="3 4">
    <name type="scientific">Eumeta variegata</name>
    <name type="common">Bagworm moth</name>
    <name type="synonym">Eumeta japonica</name>
    <dbReference type="NCBI Taxonomy" id="151549"/>
    <lineage>
        <taxon>Eukaryota</taxon>
        <taxon>Metazoa</taxon>
        <taxon>Ecdysozoa</taxon>
        <taxon>Arthropoda</taxon>
        <taxon>Hexapoda</taxon>
        <taxon>Insecta</taxon>
        <taxon>Pterygota</taxon>
        <taxon>Neoptera</taxon>
        <taxon>Endopterygota</taxon>
        <taxon>Lepidoptera</taxon>
        <taxon>Glossata</taxon>
        <taxon>Ditrysia</taxon>
        <taxon>Tineoidea</taxon>
        <taxon>Psychidae</taxon>
        <taxon>Oiketicinae</taxon>
        <taxon>Eumeta</taxon>
    </lineage>
</organism>
<keyword evidence="2" id="KW-0472">Membrane</keyword>
<dbReference type="GO" id="GO:0005886">
    <property type="term" value="C:plasma membrane"/>
    <property type="evidence" value="ECO:0007669"/>
    <property type="project" value="TreeGrafter"/>
</dbReference>
<dbReference type="Proteomes" id="UP000299102">
    <property type="component" value="Unassembled WGS sequence"/>
</dbReference>
<dbReference type="AlphaFoldDB" id="A0A4C1W0M0"/>
<protein>
    <submittedName>
        <fullName evidence="3">Protein tipE</fullName>
    </submittedName>
</protein>
<dbReference type="OrthoDB" id="8175770at2759"/>
<reference evidence="3 4" key="1">
    <citation type="journal article" date="2019" name="Commun. Biol.">
        <title>The bagworm genome reveals a unique fibroin gene that provides high tensile strength.</title>
        <authorList>
            <person name="Kono N."/>
            <person name="Nakamura H."/>
            <person name="Ohtoshi R."/>
            <person name="Tomita M."/>
            <person name="Numata K."/>
            <person name="Arakawa K."/>
        </authorList>
    </citation>
    <scope>NUCLEOTIDE SEQUENCE [LARGE SCALE GENOMIC DNA]</scope>
</reference>
<comment type="caution">
    <text evidence="3">The sequence shown here is derived from an EMBL/GenBank/DDBJ whole genome shotgun (WGS) entry which is preliminary data.</text>
</comment>
<keyword evidence="2" id="KW-0812">Transmembrane</keyword>
<keyword evidence="4" id="KW-1185">Reference proteome</keyword>
<accession>A0A4C1W0M0</accession>
<keyword evidence="2" id="KW-1133">Transmembrane helix</keyword>
<feature type="transmembrane region" description="Helical" evidence="2">
    <location>
        <begin position="209"/>
        <end position="230"/>
    </location>
</feature>
<dbReference type="EMBL" id="BGZK01000459">
    <property type="protein sequence ID" value="GBP44838.1"/>
    <property type="molecule type" value="Genomic_DNA"/>
</dbReference>
<evidence type="ECO:0000313" key="3">
    <source>
        <dbReference type="EMBL" id="GBP44838.1"/>
    </source>
</evidence>
<evidence type="ECO:0000313" key="4">
    <source>
        <dbReference type="Proteomes" id="UP000299102"/>
    </source>
</evidence>
<name>A0A4C1W0M0_EUMVA</name>
<dbReference type="InterPro" id="IPR031578">
    <property type="entry name" value="TipE"/>
</dbReference>
<evidence type="ECO:0000256" key="2">
    <source>
        <dbReference type="SAM" id="Phobius"/>
    </source>
</evidence>
<dbReference type="Pfam" id="PF16972">
    <property type="entry name" value="TipE"/>
    <property type="match status" value="2"/>
</dbReference>
<dbReference type="GO" id="GO:0002028">
    <property type="term" value="P:regulation of sodium ion transport"/>
    <property type="evidence" value="ECO:0007669"/>
    <property type="project" value="TreeGrafter"/>
</dbReference>
<dbReference type="GO" id="GO:0017080">
    <property type="term" value="F:sodium channel regulator activity"/>
    <property type="evidence" value="ECO:0007669"/>
    <property type="project" value="TreeGrafter"/>
</dbReference>
<dbReference type="PANTHER" id="PTHR12335">
    <property type="entry name" value="TIPE PROTEIN TEMPERATURE-INDUCED PARALYTIC E"/>
    <property type="match status" value="1"/>
</dbReference>
<dbReference type="STRING" id="151549.A0A4C1W0M0"/>
<proteinExistence type="predicted"/>
<sequence length="286" mass="31719">MNRSRTSLSPAASERSTLPMGAAGDPDSPAMKPLEPSREQLLAHFYERFKFYTSLCLGTSAILAVFAFLFLIPFVVEPAIQTILAEFVPEAGICAVSEHVHAETLTNCTWASCREGCTTAHTKCHKIRVNLVRRPFVEDAPPPVDWDETDLKFLINPEGCGYPPRVNCTVFANAYAGPKAPKIFPCYYSLTRLDLVVARYSWDDTVRGLVLALVLPTAVFVFSLSVLAYWHCKCCDRACNRRVHAESYASKEDNATSFQTAAHFAGISYSSKLLCELDEEPSDDVF</sequence>
<feature type="transmembrane region" description="Helical" evidence="2">
    <location>
        <begin position="51"/>
        <end position="76"/>
    </location>
</feature>
<dbReference type="PANTHER" id="PTHR12335:SF5">
    <property type="entry name" value="IP20336P"/>
    <property type="match status" value="1"/>
</dbReference>